<sequence>MKVYPLFYLILSILGLFFYMYSPNFPDQYLAQLGGGLAFWLGIGYLILKYPLRTMTSKLKEKRSWMIFSPYIVAHYLAYSLLLNAILGVSSPSLLALTYAPMDSVNPSNLIELLFSPSISIGAGAYIDLSFFAILMGIVIGLLVLGNLLETKKFRNVTKLAIPVIGIIGGSTCCISIASIVAYYDPILSGEVSNDLMKGVVDTIFIGLPLITSFFLWLNYRLLSRVPR</sequence>
<keyword evidence="1" id="KW-0812">Transmembrane</keyword>
<feature type="transmembrane region" description="Helical" evidence="1">
    <location>
        <begin position="73"/>
        <end position="99"/>
    </location>
</feature>
<feature type="transmembrane region" description="Helical" evidence="1">
    <location>
        <begin position="29"/>
        <end position="52"/>
    </location>
</feature>
<keyword evidence="3" id="KW-1185">Reference proteome</keyword>
<dbReference type="PATRIC" id="fig|1006006.8.peg.1761"/>
<protein>
    <submittedName>
        <fullName evidence="2">Uncharacterized protein</fullName>
    </submittedName>
</protein>
<dbReference type="Proteomes" id="UP000007812">
    <property type="component" value="Chromosome"/>
</dbReference>
<dbReference type="STRING" id="1006006.Mcup_1754"/>
<dbReference type="EMBL" id="CP002656">
    <property type="protein sequence ID" value="AEB95856.1"/>
    <property type="molecule type" value="Genomic_DNA"/>
</dbReference>
<name>F4G0G9_METCR</name>
<dbReference type="GeneID" id="10493942"/>
<dbReference type="KEGG" id="mcn:Mcup_1754"/>
<accession>F4G0G9</accession>
<feature type="transmembrane region" description="Helical" evidence="1">
    <location>
        <begin position="119"/>
        <end position="148"/>
    </location>
</feature>
<dbReference type="eggNOG" id="arCOG03857">
    <property type="taxonomic scope" value="Archaea"/>
</dbReference>
<gene>
    <name evidence="2" type="ordered locus">Mcup_1754</name>
</gene>
<evidence type="ECO:0000313" key="2">
    <source>
        <dbReference type="EMBL" id="AEB95856.1"/>
    </source>
</evidence>
<keyword evidence="1" id="KW-0472">Membrane</keyword>
<feature type="transmembrane region" description="Helical" evidence="1">
    <location>
        <begin position="204"/>
        <end position="223"/>
    </location>
</feature>
<keyword evidence="1" id="KW-1133">Transmembrane helix</keyword>
<proteinExistence type="predicted"/>
<feature type="transmembrane region" description="Helical" evidence="1">
    <location>
        <begin position="160"/>
        <end position="184"/>
    </location>
</feature>
<dbReference type="OrthoDB" id="34735at2157"/>
<evidence type="ECO:0000256" key="1">
    <source>
        <dbReference type="SAM" id="Phobius"/>
    </source>
</evidence>
<evidence type="ECO:0000313" key="3">
    <source>
        <dbReference type="Proteomes" id="UP000007812"/>
    </source>
</evidence>
<dbReference type="RefSeq" id="WP_013738354.1">
    <property type="nucleotide sequence ID" value="NC_015435.1"/>
</dbReference>
<feature type="transmembrane region" description="Helical" evidence="1">
    <location>
        <begin position="7"/>
        <end position="23"/>
    </location>
</feature>
<reference evidence="2 3" key="1">
    <citation type="journal article" date="2011" name="J. Bacteriol.">
        <title>Complete genome sequence of Metallosphaera cuprina, a metal sulfide-oxidizing archaeon from a hot spring.</title>
        <authorList>
            <person name="Liu L.J."/>
            <person name="You X.Y."/>
            <person name="Zheng H."/>
            <person name="Wang S."/>
            <person name="Jiang C.Y."/>
            <person name="Liu S.J."/>
        </authorList>
    </citation>
    <scope>NUCLEOTIDE SEQUENCE [LARGE SCALE GENOMIC DNA]</scope>
    <source>
        <strain evidence="2 3">Ar-4</strain>
    </source>
</reference>
<dbReference type="AlphaFoldDB" id="F4G0G9"/>
<dbReference type="HOGENOM" id="CLU_097043_0_0_2"/>
<organism evidence="2 3">
    <name type="scientific">Metallosphaera cuprina (strain Ar-4)</name>
    <dbReference type="NCBI Taxonomy" id="1006006"/>
    <lineage>
        <taxon>Archaea</taxon>
        <taxon>Thermoproteota</taxon>
        <taxon>Thermoprotei</taxon>
        <taxon>Sulfolobales</taxon>
        <taxon>Sulfolobaceae</taxon>
        <taxon>Metallosphaera</taxon>
    </lineage>
</organism>